<dbReference type="InterPro" id="IPR052861">
    <property type="entry name" value="BPTI/Kunitz_domain"/>
</dbReference>
<evidence type="ECO:0000256" key="1">
    <source>
        <dbReference type="SAM" id="SignalP"/>
    </source>
</evidence>
<evidence type="ECO:0000313" key="4">
    <source>
        <dbReference type="Proteomes" id="UP000271889"/>
    </source>
</evidence>
<feature type="signal peptide" evidence="1">
    <location>
        <begin position="1"/>
        <end position="16"/>
    </location>
</feature>
<keyword evidence="4" id="KW-1185">Reference proteome</keyword>
<keyword evidence="1" id="KW-0732">Signal</keyword>
<dbReference type="GO" id="GO:0004867">
    <property type="term" value="F:serine-type endopeptidase inhibitor activity"/>
    <property type="evidence" value="ECO:0007669"/>
    <property type="project" value="InterPro"/>
</dbReference>
<evidence type="ECO:0000313" key="3">
    <source>
        <dbReference type="EMBL" id="VDK48861.1"/>
    </source>
</evidence>
<evidence type="ECO:0000259" key="2">
    <source>
        <dbReference type="PROSITE" id="PS50279"/>
    </source>
</evidence>
<dbReference type="PROSITE" id="PS50279">
    <property type="entry name" value="BPTI_KUNITZ_2"/>
    <property type="match status" value="1"/>
</dbReference>
<dbReference type="Gene3D" id="4.10.410.10">
    <property type="entry name" value="Pancreatic trypsin inhibitor Kunitz domain"/>
    <property type="match status" value="1"/>
</dbReference>
<dbReference type="PANTHER" id="PTHR47248:SF7">
    <property type="entry name" value="BPTI_KUNITZ INHIBITOR DOMAIN-CONTAINING PROTEIN"/>
    <property type="match status" value="1"/>
</dbReference>
<dbReference type="OrthoDB" id="4473401at2759"/>
<organism evidence="3 4">
    <name type="scientific">Cylicostephanus goldi</name>
    <name type="common">Nematode worm</name>
    <dbReference type="NCBI Taxonomy" id="71465"/>
    <lineage>
        <taxon>Eukaryota</taxon>
        <taxon>Metazoa</taxon>
        <taxon>Ecdysozoa</taxon>
        <taxon>Nematoda</taxon>
        <taxon>Chromadorea</taxon>
        <taxon>Rhabditida</taxon>
        <taxon>Rhabditina</taxon>
        <taxon>Rhabditomorpha</taxon>
        <taxon>Strongyloidea</taxon>
        <taxon>Strongylidae</taxon>
        <taxon>Cylicostephanus</taxon>
    </lineage>
</organism>
<accession>A0A3P6S0D4</accession>
<feature type="domain" description="BPTI/Kunitz inhibitor" evidence="2">
    <location>
        <begin position="37"/>
        <end position="90"/>
    </location>
</feature>
<dbReference type="AlphaFoldDB" id="A0A3P6S0D4"/>
<dbReference type="InterPro" id="IPR002223">
    <property type="entry name" value="Kunitz_BPTI"/>
</dbReference>
<name>A0A3P6S0D4_CYLGO</name>
<dbReference type="EMBL" id="UYRV01002561">
    <property type="protein sequence ID" value="VDK48861.1"/>
    <property type="molecule type" value="Genomic_DNA"/>
</dbReference>
<dbReference type="PANTHER" id="PTHR47248">
    <property type="entry name" value="PROTEIN CBG06772"/>
    <property type="match status" value="1"/>
</dbReference>
<dbReference type="Proteomes" id="UP000271889">
    <property type="component" value="Unassembled WGS sequence"/>
</dbReference>
<reference evidence="3 4" key="1">
    <citation type="submission" date="2018-11" db="EMBL/GenBank/DDBJ databases">
        <authorList>
            <consortium name="Pathogen Informatics"/>
        </authorList>
    </citation>
    <scope>NUCLEOTIDE SEQUENCE [LARGE SCALE GENOMIC DNA]</scope>
</reference>
<dbReference type="PROSITE" id="PS00280">
    <property type="entry name" value="BPTI_KUNITZ_1"/>
    <property type="match status" value="1"/>
</dbReference>
<dbReference type="Pfam" id="PF00014">
    <property type="entry name" value="Kunitz_BPTI"/>
    <property type="match status" value="1"/>
</dbReference>
<proteinExistence type="predicted"/>
<sequence length="152" mass="16936">MRQLIFFALIPLLSQGDYVKNGAELSSYTALELRHPCNLSVDLGDTNCQNTSSIRYFLDAETLSCLPFRYTGCGGNENNFDSPSSCHLRCIPMDYHTCPANRPPVKRADGSPSCNEERKCPEGSRCLKGFVVGLCCDIKEIGKIQYQFCTTF</sequence>
<feature type="chain" id="PRO_5018204728" description="BPTI/Kunitz inhibitor domain-containing protein" evidence="1">
    <location>
        <begin position="17"/>
        <end position="152"/>
    </location>
</feature>
<protein>
    <recommendedName>
        <fullName evidence="2">BPTI/Kunitz inhibitor domain-containing protein</fullName>
    </recommendedName>
</protein>
<dbReference type="InterPro" id="IPR020901">
    <property type="entry name" value="Prtase_inh_Kunz-CS"/>
</dbReference>
<dbReference type="InterPro" id="IPR036880">
    <property type="entry name" value="Kunitz_BPTI_sf"/>
</dbReference>
<dbReference type="CDD" id="cd00109">
    <property type="entry name" value="Kunitz-type"/>
    <property type="match status" value="1"/>
</dbReference>
<dbReference type="SMART" id="SM00131">
    <property type="entry name" value="KU"/>
    <property type="match status" value="1"/>
</dbReference>
<dbReference type="SUPFAM" id="SSF57362">
    <property type="entry name" value="BPTI-like"/>
    <property type="match status" value="1"/>
</dbReference>
<gene>
    <name evidence="3" type="ORF">CGOC_LOCUS1391</name>
</gene>